<dbReference type="InterPro" id="IPR029063">
    <property type="entry name" value="SAM-dependent_MTases_sf"/>
</dbReference>
<feature type="domain" description="Methyltransferase" evidence="1">
    <location>
        <begin position="47"/>
        <end position="134"/>
    </location>
</feature>
<accession>A0A2P6MCM4</accession>
<dbReference type="GO" id="GO:0032259">
    <property type="term" value="P:methylation"/>
    <property type="evidence" value="ECO:0007669"/>
    <property type="project" value="UniProtKB-KW"/>
</dbReference>
<evidence type="ECO:0000313" key="3">
    <source>
        <dbReference type="Proteomes" id="UP000241736"/>
    </source>
</evidence>
<dbReference type="AlphaFoldDB" id="A0A2P6MCM4"/>
<name>A0A2P6MCM4_9GAMM</name>
<keyword evidence="2" id="KW-0489">Methyltransferase</keyword>
<sequence length="198" mass="22067">MNKVYDRKYFDTWYRKRDLGGAAALARKVALAVAVAEYHLGRPLKSVLDVGCGEGAWRAPLLKLRPKLRYLGVDSSDYAIERFGARRNLHWMPFGDLAALPLSESVDLLVCSDVMHYLPDDELLRGLKEFARLCHGVAFLEVFAEGDEIVGDLHELHRRPAAWYRKAFARAGFTAAGSHTYLAAPLAARATALELPGR</sequence>
<dbReference type="EMBL" id="PVLF01000001">
    <property type="protein sequence ID" value="PRH83732.1"/>
    <property type="molecule type" value="Genomic_DNA"/>
</dbReference>
<dbReference type="RefSeq" id="WP_106989119.1">
    <property type="nucleotide sequence ID" value="NZ_JAVEVW010000082.1"/>
</dbReference>
<dbReference type="GO" id="GO:0008168">
    <property type="term" value="F:methyltransferase activity"/>
    <property type="evidence" value="ECO:0007669"/>
    <property type="project" value="UniProtKB-KW"/>
</dbReference>
<dbReference type="InterPro" id="IPR041698">
    <property type="entry name" value="Methyltransf_25"/>
</dbReference>
<evidence type="ECO:0000259" key="1">
    <source>
        <dbReference type="Pfam" id="PF13649"/>
    </source>
</evidence>
<keyword evidence="3" id="KW-1185">Reference proteome</keyword>
<protein>
    <submittedName>
        <fullName evidence="2">Methyltransferase</fullName>
    </submittedName>
</protein>
<dbReference type="CDD" id="cd02440">
    <property type="entry name" value="AdoMet_MTases"/>
    <property type="match status" value="1"/>
</dbReference>
<dbReference type="Proteomes" id="UP000241736">
    <property type="component" value="Unassembled WGS sequence"/>
</dbReference>
<dbReference type="SUPFAM" id="SSF53335">
    <property type="entry name" value="S-adenosyl-L-methionine-dependent methyltransferases"/>
    <property type="match status" value="1"/>
</dbReference>
<keyword evidence="2" id="KW-0808">Transferase</keyword>
<gene>
    <name evidence="2" type="ORF">C6N40_00900</name>
</gene>
<dbReference type="OrthoDB" id="9801609at2"/>
<dbReference type="Gene3D" id="3.40.50.150">
    <property type="entry name" value="Vaccinia Virus protein VP39"/>
    <property type="match status" value="1"/>
</dbReference>
<comment type="caution">
    <text evidence="2">The sequence shown here is derived from an EMBL/GenBank/DDBJ whole genome shotgun (WGS) entry which is preliminary data.</text>
</comment>
<dbReference type="Pfam" id="PF13649">
    <property type="entry name" value="Methyltransf_25"/>
    <property type="match status" value="1"/>
</dbReference>
<organism evidence="2 3">
    <name type="scientific">Arenimonas caeni</name>
    <dbReference type="NCBI Taxonomy" id="2058085"/>
    <lineage>
        <taxon>Bacteria</taxon>
        <taxon>Pseudomonadati</taxon>
        <taxon>Pseudomonadota</taxon>
        <taxon>Gammaproteobacteria</taxon>
        <taxon>Lysobacterales</taxon>
        <taxon>Lysobacteraceae</taxon>
        <taxon>Arenimonas</taxon>
    </lineage>
</organism>
<proteinExistence type="predicted"/>
<evidence type="ECO:0000313" key="2">
    <source>
        <dbReference type="EMBL" id="PRH83732.1"/>
    </source>
</evidence>
<reference evidence="2 3" key="1">
    <citation type="submission" date="2018-03" db="EMBL/GenBank/DDBJ databases">
        <title>Arenimonas caeni sp. nov., isolated from activated sludge.</title>
        <authorList>
            <person name="Liu H."/>
        </authorList>
    </citation>
    <scope>NUCLEOTIDE SEQUENCE [LARGE SCALE GENOMIC DNA]</scope>
    <source>
        <strain evidence="3">z29</strain>
    </source>
</reference>